<reference evidence="2" key="1">
    <citation type="submission" date="2022-05" db="EMBL/GenBank/DDBJ databases">
        <title>A methanotrophic Mycobacterium dominates a cave microbial ecosystem.</title>
        <authorList>
            <person name="Van Spanning R.J.M."/>
            <person name="Guan Q."/>
            <person name="Melkonian C."/>
            <person name="Gallant J."/>
            <person name="Polerecky L."/>
            <person name="Flot J.-F."/>
            <person name="Brandt B.W."/>
            <person name="Braster M."/>
            <person name="Iturbe Espinoza P."/>
            <person name="Aerts J."/>
            <person name="Meima-Franke M."/>
            <person name="Piersma S.R."/>
            <person name="Bunduc C."/>
            <person name="Ummels R."/>
            <person name="Pain A."/>
            <person name="Fleming E.J."/>
            <person name="van der Wel N."/>
            <person name="Gherman V.D."/>
            <person name="Sarbu S.M."/>
            <person name="Bodelier P.L.E."/>
            <person name="Bitter W."/>
        </authorList>
    </citation>
    <scope>NUCLEOTIDE SEQUENCE</scope>
    <source>
        <strain evidence="2">Sulfur Cave</strain>
    </source>
</reference>
<dbReference type="EMBL" id="CP097320">
    <property type="protein sequence ID" value="UQX11285.1"/>
    <property type="molecule type" value="Genomic_DNA"/>
</dbReference>
<sequence>MSAAVAMTPSATRLVASAPLGFLIGLSLGALGGGGSILAGLRWSTGWARPRTRRRRPR</sequence>
<name>A0ABY4QJT9_9MYCO</name>
<gene>
    <name evidence="2" type="ORF">M5I08_01715</name>
</gene>
<proteinExistence type="predicted"/>
<accession>A0ABY4QJT9</accession>
<dbReference type="RefSeq" id="WP_249763039.1">
    <property type="nucleotide sequence ID" value="NZ_CP097320.1"/>
</dbReference>
<keyword evidence="1" id="KW-1133">Transmembrane helix</keyword>
<evidence type="ECO:0000256" key="1">
    <source>
        <dbReference type="SAM" id="Phobius"/>
    </source>
</evidence>
<keyword evidence="1" id="KW-0812">Transmembrane</keyword>
<organism evidence="2 3">
    <name type="scientific">Candidatus Mycobacterium methanotrophicum</name>
    <dbReference type="NCBI Taxonomy" id="2943498"/>
    <lineage>
        <taxon>Bacteria</taxon>
        <taxon>Bacillati</taxon>
        <taxon>Actinomycetota</taxon>
        <taxon>Actinomycetes</taxon>
        <taxon>Mycobacteriales</taxon>
        <taxon>Mycobacteriaceae</taxon>
        <taxon>Mycobacterium</taxon>
    </lineage>
</organism>
<keyword evidence="1" id="KW-0472">Membrane</keyword>
<feature type="transmembrane region" description="Helical" evidence="1">
    <location>
        <begin position="20"/>
        <end position="41"/>
    </location>
</feature>
<evidence type="ECO:0000313" key="3">
    <source>
        <dbReference type="Proteomes" id="UP001056610"/>
    </source>
</evidence>
<evidence type="ECO:0000313" key="2">
    <source>
        <dbReference type="EMBL" id="UQX11285.1"/>
    </source>
</evidence>
<keyword evidence="3" id="KW-1185">Reference proteome</keyword>
<protein>
    <submittedName>
        <fullName evidence="2">Uncharacterized protein</fullName>
    </submittedName>
</protein>
<dbReference type="Proteomes" id="UP001056610">
    <property type="component" value="Chromosome"/>
</dbReference>